<gene>
    <name evidence="5" type="ORF">Atai01_74160</name>
</gene>
<keyword evidence="6" id="KW-1185">Reference proteome</keyword>
<dbReference type="PROSITE" id="PS50949">
    <property type="entry name" value="HTH_GNTR"/>
    <property type="match status" value="1"/>
</dbReference>
<dbReference type="SMART" id="SM00345">
    <property type="entry name" value="HTH_GNTR"/>
    <property type="match status" value="1"/>
</dbReference>
<dbReference type="InterPro" id="IPR000524">
    <property type="entry name" value="Tscrpt_reg_HTH_GntR"/>
</dbReference>
<dbReference type="SMART" id="SM00866">
    <property type="entry name" value="UTRA"/>
    <property type="match status" value="1"/>
</dbReference>
<evidence type="ECO:0000256" key="2">
    <source>
        <dbReference type="ARBA" id="ARBA00023125"/>
    </source>
</evidence>
<evidence type="ECO:0000313" key="5">
    <source>
        <dbReference type="EMBL" id="GLY70797.1"/>
    </source>
</evidence>
<feature type="domain" description="HTH gntR-type" evidence="4">
    <location>
        <begin position="3"/>
        <end position="71"/>
    </location>
</feature>
<dbReference type="Pfam" id="PF07702">
    <property type="entry name" value="UTRA"/>
    <property type="match status" value="1"/>
</dbReference>
<dbReference type="CDD" id="cd07377">
    <property type="entry name" value="WHTH_GntR"/>
    <property type="match status" value="1"/>
</dbReference>
<dbReference type="InterPro" id="IPR036390">
    <property type="entry name" value="WH_DNA-bd_sf"/>
</dbReference>
<reference evidence="5" key="1">
    <citation type="submission" date="2023-03" db="EMBL/GenBank/DDBJ databases">
        <title>Amycolatopsis taiwanensis NBRC 103393.</title>
        <authorList>
            <person name="Ichikawa N."/>
            <person name="Sato H."/>
            <person name="Tonouchi N."/>
        </authorList>
    </citation>
    <scope>NUCLEOTIDE SEQUENCE</scope>
    <source>
        <strain evidence="5">NBRC 103393</strain>
    </source>
</reference>
<dbReference type="SUPFAM" id="SSF46785">
    <property type="entry name" value="Winged helix' DNA-binding domain"/>
    <property type="match status" value="1"/>
</dbReference>
<dbReference type="Gene3D" id="1.10.10.10">
    <property type="entry name" value="Winged helix-like DNA-binding domain superfamily/Winged helix DNA-binding domain"/>
    <property type="match status" value="1"/>
</dbReference>
<evidence type="ECO:0000259" key="4">
    <source>
        <dbReference type="PROSITE" id="PS50949"/>
    </source>
</evidence>
<evidence type="ECO:0000256" key="1">
    <source>
        <dbReference type="ARBA" id="ARBA00023015"/>
    </source>
</evidence>
<name>A0A9W6RB20_9PSEU</name>
<dbReference type="GO" id="GO:0045892">
    <property type="term" value="P:negative regulation of DNA-templated transcription"/>
    <property type="evidence" value="ECO:0007669"/>
    <property type="project" value="TreeGrafter"/>
</dbReference>
<dbReference type="PRINTS" id="PR00035">
    <property type="entry name" value="HTHGNTR"/>
</dbReference>
<evidence type="ECO:0000313" key="6">
    <source>
        <dbReference type="Proteomes" id="UP001165136"/>
    </source>
</evidence>
<organism evidence="5 6">
    <name type="scientific">Amycolatopsis taiwanensis</name>
    <dbReference type="NCBI Taxonomy" id="342230"/>
    <lineage>
        <taxon>Bacteria</taxon>
        <taxon>Bacillati</taxon>
        <taxon>Actinomycetota</taxon>
        <taxon>Actinomycetes</taxon>
        <taxon>Pseudonocardiales</taxon>
        <taxon>Pseudonocardiaceae</taxon>
        <taxon>Amycolatopsis</taxon>
    </lineage>
</organism>
<dbReference type="InterPro" id="IPR028978">
    <property type="entry name" value="Chorismate_lyase_/UTRA_dom_sf"/>
</dbReference>
<keyword evidence="3" id="KW-0804">Transcription</keyword>
<comment type="caution">
    <text evidence="5">The sequence shown here is derived from an EMBL/GenBank/DDBJ whole genome shotgun (WGS) entry which is preliminary data.</text>
</comment>
<dbReference type="Pfam" id="PF00392">
    <property type="entry name" value="GntR"/>
    <property type="match status" value="1"/>
</dbReference>
<dbReference type="InterPro" id="IPR011663">
    <property type="entry name" value="UTRA"/>
</dbReference>
<dbReference type="RefSeq" id="WP_285490105.1">
    <property type="nucleotide sequence ID" value="NZ_BSTI01000026.1"/>
</dbReference>
<dbReference type="Proteomes" id="UP001165136">
    <property type="component" value="Unassembled WGS sequence"/>
</dbReference>
<dbReference type="InterPro" id="IPR050679">
    <property type="entry name" value="Bact_HTH_transcr_reg"/>
</dbReference>
<keyword evidence="1" id="KW-0805">Transcription regulation</keyword>
<dbReference type="GO" id="GO:0003700">
    <property type="term" value="F:DNA-binding transcription factor activity"/>
    <property type="evidence" value="ECO:0007669"/>
    <property type="project" value="InterPro"/>
</dbReference>
<evidence type="ECO:0000256" key="3">
    <source>
        <dbReference type="ARBA" id="ARBA00023163"/>
    </source>
</evidence>
<sequence length="253" mass="27520">MSTPLHEQIADDLRQRIRRGDLAIGQPVPSESQLCSEWSTSRGPVRQALAALRSEGLIAGGRGKPPTVRHDALGQPFDTLLSFSAWAHDLGRTPGQRTLELALRPATPEIAAQLGIEPGQRVVSVLRQRLLDGQPTLLERGSFIEPVGRLLFDFDCDSGSLWAYLQSRGIDFASASHVIDAVPADETDADTLDVTVGAPLLRQRRLARNSAGAALEFSDDRYRPDLVSFTLNNTLDARTSLVRNVNSTTSETS</sequence>
<proteinExistence type="predicted"/>
<dbReference type="GO" id="GO:0003677">
    <property type="term" value="F:DNA binding"/>
    <property type="evidence" value="ECO:0007669"/>
    <property type="project" value="UniProtKB-KW"/>
</dbReference>
<protein>
    <submittedName>
        <fullName evidence="5">GntR family transcriptional regulator</fullName>
    </submittedName>
</protein>
<dbReference type="PANTHER" id="PTHR44846:SF1">
    <property type="entry name" value="MANNOSYL-D-GLYCERATE TRANSPORT_METABOLISM SYSTEM REPRESSOR MNGR-RELATED"/>
    <property type="match status" value="1"/>
</dbReference>
<dbReference type="EMBL" id="BSTI01000026">
    <property type="protein sequence ID" value="GLY70797.1"/>
    <property type="molecule type" value="Genomic_DNA"/>
</dbReference>
<accession>A0A9W6RB20</accession>
<keyword evidence="2" id="KW-0238">DNA-binding</keyword>
<dbReference type="InterPro" id="IPR036388">
    <property type="entry name" value="WH-like_DNA-bd_sf"/>
</dbReference>
<dbReference type="PANTHER" id="PTHR44846">
    <property type="entry name" value="MANNOSYL-D-GLYCERATE TRANSPORT/METABOLISM SYSTEM REPRESSOR MNGR-RELATED"/>
    <property type="match status" value="1"/>
</dbReference>
<dbReference type="Gene3D" id="3.40.1410.10">
    <property type="entry name" value="Chorismate lyase-like"/>
    <property type="match status" value="1"/>
</dbReference>
<dbReference type="SUPFAM" id="SSF64288">
    <property type="entry name" value="Chorismate lyase-like"/>
    <property type="match status" value="1"/>
</dbReference>
<dbReference type="AlphaFoldDB" id="A0A9W6RB20"/>